<evidence type="ECO:0000313" key="2">
    <source>
        <dbReference type="Proteomes" id="UP001396334"/>
    </source>
</evidence>
<protein>
    <submittedName>
        <fullName evidence="1">Uncharacterized protein</fullName>
    </submittedName>
</protein>
<dbReference type="Proteomes" id="UP001396334">
    <property type="component" value="Unassembled WGS sequence"/>
</dbReference>
<proteinExistence type="predicted"/>
<organism evidence="1 2">
    <name type="scientific">Hibiscus sabdariffa</name>
    <name type="common">roselle</name>
    <dbReference type="NCBI Taxonomy" id="183260"/>
    <lineage>
        <taxon>Eukaryota</taxon>
        <taxon>Viridiplantae</taxon>
        <taxon>Streptophyta</taxon>
        <taxon>Embryophyta</taxon>
        <taxon>Tracheophyta</taxon>
        <taxon>Spermatophyta</taxon>
        <taxon>Magnoliopsida</taxon>
        <taxon>eudicotyledons</taxon>
        <taxon>Gunneridae</taxon>
        <taxon>Pentapetalae</taxon>
        <taxon>rosids</taxon>
        <taxon>malvids</taxon>
        <taxon>Malvales</taxon>
        <taxon>Malvaceae</taxon>
        <taxon>Malvoideae</taxon>
        <taxon>Hibiscus</taxon>
    </lineage>
</organism>
<sequence length="77" mass="8997">MEGGDSFKRNNNRSRWNPLLLWTTLPSAIFGAGHREMLGNPTFSSALSFPQQLPLFLLHRILRFFRFLPLVPHYRLT</sequence>
<accession>A0ABR2TZK7</accession>
<dbReference type="EMBL" id="JBBPBN010000003">
    <property type="protein sequence ID" value="KAK9042900.1"/>
    <property type="molecule type" value="Genomic_DNA"/>
</dbReference>
<comment type="caution">
    <text evidence="1">The sequence shown here is derived from an EMBL/GenBank/DDBJ whole genome shotgun (WGS) entry which is preliminary data.</text>
</comment>
<keyword evidence="2" id="KW-1185">Reference proteome</keyword>
<evidence type="ECO:0000313" key="1">
    <source>
        <dbReference type="EMBL" id="KAK9042900.1"/>
    </source>
</evidence>
<name>A0ABR2TZK7_9ROSI</name>
<gene>
    <name evidence="1" type="ORF">V6N11_071254</name>
</gene>
<reference evidence="1 2" key="1">
    <citation type="journal article" date="2024" name="G3 (Bethesda)">
        <title>Genome assembly of Hibiscus sabdariffa L. provides insights into metabolisms of medicinal natural products.</title>
        <authorList>
            <person name="Kim T."/>
        </authorList>
    </citation>
    <scope>NUCLEOTIDE SEQUENCE [LARGE SCALE GENOMIC DNA]</scope>
    <source>
        <strain evidence="1">TK-2024</strain>
        <tissue evidence="1">Old leaves</tissue>
    </source>
</reference>